<dbReference type="CDD" id="cd01335">
    <property type="entry name" value="Radical_SAM"/>
    <property type="match status" value="1"/>
</dbReference>
<accession>A0A4Y8S7I2</accession>
<dbReference type="GO" id="GO:0003824">
    <property type="term" value="F:catalytic activity"/>
    <property type="evidence" value="ECO:0007669"/>
    <property type="project" value="InterPro"/>
</dbReference>
<keyword evidence="4" id="KW-0479">Metal-binding</keyword>
<evidence type="ECO:0000256" key="3">
    <source>
        <dbReference type="ARBA" id="ARBA00022691"/>
    </source>
</evidence>
<dbReference type="InterPro" id="IPR023885">
    <property type="entry name" value="4Fe4S-binding_SPASM_dom"/>
</dbReference>
<dbReference type="GO" id="GO:0046872">
    <property type="term" value="F:metal ion binding"/>
    <property type="evidence" value="ECO:0007669"/>
    <property type="project" value="UniProtKB-KW"/>
</dbReference>
<name>A0A4Y8S7I2_9SPHI</name>
<dbReference type="InterPro" id="IPR013785">
    <property type="entry name" value="Aldolase_TIM"/>
</dbReference>
<feature type="domain" description="Radical SAM core" evidence="7">
    <location>
        <begin position="12"/>
        <end position="233"/>
    </location>
</feature>
<dbReference type="SFLD" id="SFLDG01067">
    <property type="entry name" value="SPASM/twitch_domain_containing"/>
    <property type="match status" value="1"/>
</dbReference>
<evidence type="ECO:0000259" key="7">
    <source>
        <dbReference type="PROSITE" id="PS51918"/>
    </source>
</evidence>
<dbReference type="Pfam" id="PF13186">
    <property type="entry name" value="SPASM"/>
    <property type="match status" value="1"/>
</dbReference>
<dbReference type="SUPFAM" id="SSF102114">
    <property type="entry name" value="Radical SAM enzymes"/>
    <property type="match status" value="1"/>
</dbReference>
<dbReference type="OrthoDB" id="9763993at2"/>
<keyword evidence="2" id="KW-0004">4Fe-4S</keyword>
<dbReference type="RefSeq" id="WP_133234717.1">
    <property type="nucleotide sequence ID" value="NZ_SOZE01000029.1"/>
</dbReference>
<dbReference type="InterPro" id="IPR050377">
    <property type="entry name" value="Radical_SAM_PqqE_MftC-like"/>
</dbReference>
<evidence type="ECO:0000313" key="9">
    <source>
        <dbReference type="Proteomes" id="UP000297540"/>
    </source>
</evidence>
<dbReference type="InterPro" id="IPR058240">
    <property type="entry name" value="rSAM_sf"/>
</dbReference>
<evidence type="ECO:0000256" key="1">
    <source>
        <dbReference type="ARBA" id="ARBA00001966"/>
    </source>
</evidence>
<dbReference type="NCBIfam" id="TIGR04085">
    <property type="entry name" value="rSAM_more_4Fe4S"/>
    <property type="match status" value="1"/>
</dbReference>
<dbReference type="GO" id="GO:0051539">
    <property type="term" value="F:4 iron, 4 sulfur cluster binding"/>
    <property type="evidence" value="ECO:0007669"/>
    <property type="project" value="UniProtKB-KW"/>
</dbReference>
<dbReference type="Pfam" id="PF04055">
    <property type="entry name" value="Radical_SAM"/>
    <property type="match status" value="1"/>
</dbReference>
<dbReference type="SFLD" id="SFLDG01386">
    <property type="entry name" value="main_SPASM_domain-containing"/>
    <property type="match status" value="1"/>
</dbReference>
<dbReference type="AlphaFoldDB" id="A0A4Y8S7I2"/>
<dbReference type="PIRSF" id="PIRSF037420">
    <property type="entry name" value="PQQ_syn_pqqE"/>
    <property type="match status" value="1"/>
</dbReference>
<keyword evidence="6" id="KW-0411">Iron-sulfur</keyword>
<dbReference type="Proteomes" id="UP000297540">
    <property type="component" value="Unassembled WGS sequence"/>
</dbReference>
<dbReference type="PROSITE" id="PS51918">
    <property type="entry name" value="RADICAL_SAM"/>
    <property type="match status" value="1"/>
</dbReference>
<dbReference type="PANTHER" id="PTHR11228:SF7">
    <property type="entry name" value="PQQA PEPTIDE CYCLASE"/>
    <property type="match status" value="1"/>
</dbReference>
<dbReference type="InterPro" id="IPR007197">
    <property type="entry name" value="rSAM"/>
</dbReference>
<reference evidence="8 9" key="1">
    <citation type="journal article" date="2017" name="Int. J. Syst. Evol. Microbiol.">
        <title>Mucilaginibacterpsychrotolerans sp. nov., isolated from peatlands.</title>
        <authorList>
            <person name="Deng Y."/>
            <person name="Shen L."/>
            <person name="Xu B."/>
            <person name="Liu Y."/>
            <person name="Gu Z."/>
            <person name="Liu H."/>
            <person name="Zhou Y."/>
        </authorList>
    </citation>
    <scope>NUCLEOTIDE SEQUENCE [LARGE SCALE GENOMIC DNA]</scope>
    <source>
        <strain evidence="8 9">NH7-4</strain>
    </source>
</reference>
<gene>
    <name evidence="8" type="ORF">E2R66_21725</name>
</gene>
<dbReference type="Gene3D" id="3.20.20.70">
    <property type="entry name" value="Aldolase class I"/>
    <property type="match status" value="1"/>
</dbReference>
<sequence>MNLLQPEEFQLTDNPIPILVQLGLTYKCNLKCDHCYALYHRDLNELSYDELKDLMTQLYNAGSCSVVYSHGENLIRKDFHEIAKMISGFDIYQTLMTNGFYLQTEEEVSRLKETGINRVLVSIDSPRKEVHDRVRGVEGAFEKAVSSLRMLQQGGIPTVGFSTTIDVHNYNTVRELVEMAKSMGLGAISLMQNRYNKPGIFMHDLWIDYVDTCKSIYELILENEGIIDIYTHDPFMLTLLDQRMTNNDKRAAFIGSNLCNVATSMVSIDPVGNISGCNFIEEIIGNVRNEPFISIWDRLVKRYNDKDAPPDGPCSGCNAVRACVGGCKAFHYNGKYDERCGKRRFGEDSVHEVTELSLPNYPTAPSFKTAAKYNPRIK</sequence>
<evidence type="ECO:0000256" key="5">
    <source>
        <dbReference type="ARBA" id="ARBA00023004"/>
    </source>
</evidence>
<dbReference type="PANTHER" id="PTHR11228">
    <property type="entry name" value="RADICAL SAM DOMAIN PROTEIN"/>
    <property type="match status" value="1"/>
</dbReference>
<comment type="caution">
    <text evidence="8">The sequence shown here is derived from an EMBL/GenBank/DDBJ whole genome shotgun (WGS) entry which is preliminary data.</text>
</comment>
<evidence type="ECO:0000313" key="8">
    <source>
        <dbReference type="EMBL" id="TFF34571.1"/>
    </source>
</evidence>
<dbReference type="InterPro" id="IPR017200">
    <property type="entry name" value="PqqE-like"/>
</dbReference>
<dbReference type="EMBL" id="SOZE01000029">
    <property type="protein sequence ID" value="TFF34571.1"/>
    <property type="molecule type" value="Genomic_DNA"/>
</dbReference>
<dbReference type="SFLD" id="SFLDS00029">
    <property type="entry name" value="Radical_SAM"/>
    <property type="match status" value="1"/>
</dbReference>
<keyword evidence="3" id="KW-0949">S-adenosyl-L-methionine</keyword>
<keyword evidence="5" id="KW-0408">Iron</keyword>
<proteinExistence type="predicted"/>
<evidence type="ECO:0000256" key="4">
    <source>
        <dbReference type="ARBA" id="ARBA00022723"/>
    </source>
</evidence>
<protein>
    <submittedName>
        <fullName evidence="8">Radical SAM protein</fullName>
    </submittedName>
</protein>
<evidence type="ECO:0000256" key="2">
    <source>
        <dbReference type="ARBA" id="ARBA00022485"/>
    </source>
</evidence>
<comment type="cofactor">
    <cofactor evidence="1">
        <name>[4Fe-4S] cluster</name>
        <dbReference type="ChEBI" id="CHEBI:49883"/>
    </cofactor>
</comment>
<evidence type="ECO:0000256" key="6">
    <source>
        <dbReference type="ARBA" id="ARBA00023014"/>
    </source>
</evidence>
<organism evidence="8 9">
    <name type="scientific">Mucilaginibacter psychrotolerans</name>
    <dbReference type="NCBI Taxonomy" id="1524096"/>
    <lineage>
        <taxon>Bacteria</taxon>
        <taxon>Pseudomonadati</taxon>
        <taxon>Bacteroidota</taxon>
        <taxon>Sphingobacteriia</taxon>
        <taxon>Sphingobacteriales</taxon>
        <taxon>Sphingobacteriaceae</taxon>
        <taxon>Mucilaginibacter</taxon>
    </lineage>
</organism>
<keyword evidence="9" id="KW-1185">Reference proteome</keyword>